<keyword evidence="2" id="KW-1185">Reference proteome</keyword>
<organism evidence="1 2">
    <name type="scientific">Porites evermanni</name>
    <dbReference type="NCBI Taxonomy" id="104178"/>
    <lineage>
        <taxon>Eukaryota</taxon>
        <taxon>Metazoa</taxon>
        <taxon>Cnidaria</taxon>
        <taxon>Anthozoa</taxon>
        <taxon>Hexacorallia</taxon>
        <taxon>Scleractinia</taxon>
        <taxon>Fungiina</taxon>
        <taxon>Poritidae</taxon>
        <taxon>Porites</taxon>
    </lineage>
</organism>
<gene>
    <name evidence="1" type="ORF">PEVE_00034230</name>
</gene>
<evidence type="ECO:0000313" key="1">
    <source>
        <dbReference type="EMBL" id="CAH3028498.1"/>
    </source>
</evidence>
<evidence type="ECO:0000313" key="2">
    <source>
        <dbReference type="Proteomes" id="UP001159427"/>
    </source>
</evidence>
<proteinExistence type="predicted"/>
<dbReference type="Proteomes" id="UP001159427">
    <property type="component" value="Unassembled WGS sequence"/>
</dbReference>
<protein>
    <submittedName>
        <fullName evidence="1">Uncharacterized protein</fullName>
    </submittedName>
</protein>
<name>A0ABN8MFL7_9CNID</name>
<comment type="caution">
    <text evidence="1">The sequence shown here is derived from an EMBL/GenBank/DDBJ whole genome shotgun (WGS) entry which is preliminary data.</text>
</comment>
<dbReference type="Pfam" id="PF18774">
    <property type="entry name" value="APOBEC4_like"/>
    <property type="match status" value="2"/>
</dbReference>
<sequence length="724" mass="83682">MKKEFSSRIQLNMVTEFRNSSSFSQHYMVGRSRPLSLFQLFVTCVGLMDYRRLYTPGDCTSMQCKIKEECDKMSIVHDHKDNHKVGGQNPLAVTKGQFCAMFYHVAERKRDKICFKCLEKSVCRVGNLKITKRLRSNPRGRALTVVMYVRLSDLMGRLIFHARYGNCFQGKRRDTIHAEHFMLEDEEFKQYVKLLGDHKGGNIEMFMNKQPCFRSTRVKRKECAQELVNFYQSFCLSHGIKLTVNLCQLSRVDVDIQLPSPSLNNDIQNARQGMQMMMSAGIELKAMDEESWRKLAGYANIILPEYIDGDRQKLDQHIEDEIALAISDEGRLAVVKRSENRVELHNGADSKDTTQVNITTKQNLIRPHNVCFALNNHLLITDVGDRSIKIYSLNNEEPQLVRKIVCYEKKAQAIIQMETPGGLLSALSSPDKYLTPFTVTVGPSPLSQIFAVFENLIFMITIDWNTVELMDYRRLSTPSDWTSVQCKVKKECDKTSIVHDHKDNHKVGGQNPLAVTKGQFCAMFYHVTERKRSKINFKCLQRKKCRVGKMAKPHSNPRADYAATVVVYVRLTDQMRRLIFHARYGNCFEGERRNTIHAEYFMLVDEEFKQAVKLLGDQKEGKIEMYMNKQPCFRSTRHHSKISGVKRKECAQDLVNFYNFYCLSRGIKLTINLCQLYKVDMRPSPSFEDDIQNARQGMQIMMSAGIELKAMTEESWRQLARYAD</sequence>
<dbReference type="Gene3D" id="3.40.140.10">
    <property type="entry name" value="Cytidine Deaminase, domain 2"/>
    <property type="match status" value="2"/>
</dbReference>
<feature type="non-terminal residue" evidence="1">
    <location>
        <position position="724"/>
    </location>
</feature>
<dbReference type="EMBL" id="CALNXI010000515">
    <property type="protein sequence ID" value="CAH3028498.1"/>
    <property type="molecule type" value="Genomic_DNA"/>
</dbReference>
<accession>A0ABN8MFL7</accession>
<dbReference type="SUPFAM" id="SSF63829">
    <property type="entry name" value="Calcium-dependent phosphotriesterase"/>
    <property type="match status" value="1"/>
</dbReference>
<dbReference type="InterPro" id="IPR041547">
    <property type="entry name" value="APOBEC1"/>
</dbReference>
<reference evidence="1 2" key="1">
    <citation type="submission" date="2022-05" db="EMBL/GenBank/DDBJ databases">
        <authorList>
            <consortium name="Genoscope - CEA"/>
            <person name="William W."/>
        </authorList>
    </citation>
    <scope>NUCLEOTIDE SEQUENCE [LARGE SCALE GENOMIC DNA]</scope>
</reference>